<dbReference type="PANTHER" id="PTHR48235">
    <property type="entry name" value="OS01G0916700 PROTEIN"/>
    <property type="match status" value="1"/>
</dbReference>
<feature type="region of interest" description="Disordered" evidence="1">
    <location>
        <begin position="1"/>
        <end position="24"/>
    </location>
</feature>
<protein>
    <submittedName>
        <fullName evidence="2">Uncharacterized protein</fullName>
    </submittedName>
</protein>
<dbReference type="Proteomes" id="UP000623129">
    <property type="component" value="Unassembled WGS sequence"/>
</dbReference>
<dbReference type="EMBL" id="SWLB01000006">
    <property type="protein sequence ID" value="KAF3337214.1"/>
    <property type="molecule type" value="Genomic_DNA"/>
</dbReference>
<comment type="caution">
    <text evidence="2">The sequence shown here is derived from an EMBL/GenBank/DDBJ whole genome shotgun (WGS) entry which is preliminary data.</text>
</comment>
<dbReference type="AlphaFoldDB" id="A0A833VY60"/>
<feature type="region of interest" description="Disordered" evidence="1">
    <location>
        <begin position="220"/>
        <end position="276"/>
    </location>
</feature>
<proteinExistence type="predicted"/>
<dbReference type="PANTHER" id="PTHR48235:SF1">
    <property type="entry name" value="OS01G0916700 PROTEIN"/>
    <property type="match status" value="1"/>
</dbReference>
<evidence type="ECO:0000313" key="2">
    <source>
        <dbReference type="EMBL" id="KAF3337214.1"/>
    </source>
</evidence>
<name>A0A833VY60_9POAL</name>
<evidence type="ECO:0000313" key="3">
    <source>
        <dbReference type="Proteomes" id="UP000623129"/>
    </source>
</evidence>
<sequence>MQPDSSQKPNPNPNHQHDQYHRHFHHHCTHHPPFPHVHIPVFFCPHHDHDHHHLHLHLPHLHFHATQLPCNFPLPSSSSSLSPLPHLQAFSNQTSQGPEISHATVSDLEFPPQELAASNILEDNEEEEEDVYVLTDEWAEFFAKSEAKRQLADEHEATSLSNLVFALLILPKRQVLMVFAVLILPPTGPVRDLRPDDITLDSDLSLIGAEGPSFQMKQRKVEPNQMDNQGLDLASSGDRPRVRYHHSQSMDSSSSSSIKAEMLVSKGQSPVEAASS</sequence>
<accession>A0A833VY60</accession>
<feature type="compositionally biased region" description="Low complexity" evidence="1">
    <location>
        <begin position="247"/>
        <end position="257"/>
    </location>
</feature>
<gene>
    <name evidence="2" type="ORF">FCM35_KLT17801</name>
</gene>
<organism evidence="2 3">
    <name type="scientific">Carex littledalei</name>
    <dbReference type="NCBI Taxonomy" id="544730"/>
    <lineage>
        <taxon>Eukaryota</taxon>
        <taxon>Viridiplantae</taxon>
        <taxon>Streptophyta</taxon>
        <taxon>Embryophyta</taxon>
        <taxon>Tracheophyta</taxon>
        <taxon>Spermatophyta</taxon>
        <taxon>Magnoliopsida</taxon>
        <taxon>Liliopsida</taxon>
        <taxon>Poales</taxon>
        <taxon>Cyperaceae</taxon>
        <taxon>Cyperoideae</taxon>
        <taxon>Cariceae</taxon>
        <taxon>Carex</taxon>
        <taxon>Carex subgen. Euthyceras</taxon>
    </lineage>
</organism>
<reference evidence="2" key="1">
    <citation type="submission" date="2020-01" db="EMBL/GenBank/DDBJ databases">
        <title>Genome sequence of Kobresia littledalei, the first chromosome-level genome in the family Cyperaceae.</title>
        <authorList>
            <person name="Qu G."/>
        </authorList>
    </citation>
    <scope>NUCLEOTIDE SEQUENCE</scope>
    <source>
        <strain evidence="2">C.B.Clarke</strain>
        <tissue evidence="2">Leaf</tissue>
    </source>
</reference>
<keyword evidence="3" id="KW-1185">Reference proteome</keyword>
<evidence type="ECO:0000256" key="1">
    <source>
        <dbReference type="SAM" id="MobiDB-lite"/>
    </source>
</evidence>